<dbReference type="EMBL" id="BPQF01000011">
    <property type="protein sequence ID" value="GJD39674.1"/>
    <property type="molecule type" value="Genomic_DNA"/>
</dbReference>
<dbReference type="AlphaFoldDB" id="A0A679KI86"/>
<name>A0A679KI86_9HYPH</name>
<accession>A0A679KI86</accession>
<dbReference type="EMBL" id="LR743511">
    <property type="protein sequence ID" value="CAA2144680.1"/>
    <property type="molecule type" value="Genomic_DNA"/>
</dbReference>
<evidence type="ECO:0000313" key="2">
    <source>
        <dbReference type="EMBL" id="CAA2144680.1"/>
    </source>
</evidence>
<keyword evidence="1" id="KW-0812">Transmembrane</keyword>
<keyword evidence="1" id="KW-1133">Transmembrane helix</keyword>
<evidence type="ECO:0000256" key="1">
    <source>
        <dbReference type="SAM" id="Phobius"/>
    </source>
</evidence>
<reference evidence="3" key="3">
    <citation type="submission" date="2021-08" db="EMBL/GenBank/DDBJ databases">
        <authorList>
            <person name="Tani A."/>
            <person name="Ola A."/>
            <person name="Ogura Y."/>
            <person name="Katsura K."/>
            <person name="Hayashi T."/>
        </authorList>
    </citation>
    <scope>NUCLEOTIDE SEQUENCE</scope>
    <source>
        <strain evidence="3">DSM 21893</strain>
    </source>
</reference>
<dbReference type="RefSeq" id="WP_274534509.1">
    <property type="nucleotide sequence ID" value="NZ_BPQF01000011.1"/>
</dbReference>
<keyword evidence="1" id="KW-0472">Membrane</keyword>
<evidence type="ECO:0000313" key="3">
    <source>
        <dbReference type="EMBL" id="GJD39674.1"/>
    </source>
</evidence>
<feature type="transmembrane region" description="Helical" evidence="1">
    <location>
        <begin position="6"/>
        <end position="26"/>
    </location>
</feature>
<keyword evidence="4" id="KW-1185">Reference proteome</keyword>
<dbReference type="Proteomes" id="UP001055307">
    <property type="component" value="Unassembled WGS sequence"/>
</dbReference>
<evidence type="ECO:0000313" key="4">
    <source>
        <dbReference type="Proteomes" id="UP001055307"/>
    </source>
</evidence>
<organism evidence="2">
    <name type="scientific">Methylobacterium bullatum</name>
    <dbReference type="NCBI Taxonomy" id="570505"/>
    <lineage>
        <taxon>Bacteria</taxon>
        <taxon>Pseudomonadati</taxon>
        <taxon>Pseudomonadota</taxon>
        <taxon>Alphaproteobacteria</taxon>
        <taxon>Hyphomicrobiales</taxon>
        <taxon>Methylobacteriaceae</taxon>
        <taxon>Methylobacterium</taxon>
    </lineage>
</organism>
<sequence length="43" mass="4643">MTLSLQIAGLAAILIVGGLSALKLAAMDFDRRHPRRTEPAPRD</sequence>
<protein>
    <submittedName>
        <fullName evidence="2">Uncharacterized protein</fullName>
    </submittedName>
</protein>
<proteinExistence type="predicted"/>
<reference evidence="3" key="1">
    <citation type="journal article" date="2016" name="Front. Microbiol.">
        <title>Genome Sequence of the Piezophilic, Mesophilic Sulfate-Reducing Bacterium Desulfovibrio indicus J2T.</title>
        <authorList>
            <person name="Cao J."/>
            <person name="Maignien L."/>
            <person name="Shao Z."/>
            <person name="Alain K."/>
            <person name="Jebbar M."/>
        </authorList>
    </citation>
    <scope>NUCLEOTIDE SEQUENCE</scope>
    <source>
        <strain evidence="3">DSM 21893</strain>
    </source>
</reference>
<gene>
    <name evidence="2" type="ORF">MBLL_03805</name>
    <name evidence="3" type="ORF">OICFNHDK_2137</name>
</gene>
<reference evidence="2" key="2">
    <citation type="submission" date="2019-12" db="EMBL/GenBank/DDBJ databases">
        <authorList>
            <person name="Cremers G."/>
        </authorList>
    </citation>
    <scope>NUCLEOTIDE SEQUENCE</scope>
    <source>
        <strain evidence="2">Mbul2</strain>
    </source>
</reference>